<evidence type="ECO:0000313" key="2">
    <source>
        <dbReference type="EMBL" id="RYR64135.1"/>
    </source>
</evidence>
<dbReference type="EMBL" id="SDMP01000003">
    <property type="protein sequence ID" value="RYR64135.1"/>
    <property type="molecule type" value="Genomic_DNA"/>
</dbReference>
<protein>
    <submittedName>
        <fullName evidence="2">Uncharacterized protein</fullName>
    </submittedName>
</protein>
<proteinExistence type="predicted"/>
<dbReference type="Proteomes" id="UP000289738">
    <property type="component" value="Chromosome A03"/>
</dbReference>
<feature type="region of interest" description="Disordered" evidence="1">
    <location>
        <begin position="85"/>
        <end position="108"/>
    </location>
</feature>
<dbReference type="PANTHER" id="PTHR36310:SF1">
    <property type="entry name" value="CYCLIN-DEPENDENT PROTEIN KINASE INHIBITOR SMR11"/>
    <property type="match status" value="1"/>
</dbReference>
<dbReference type="STRING" id="3818.A0A445DLR8"/>
<evidence type="ECO:0000256" key="1">
    <source>
        <dbReference type="SAM" id="MobiDB-lite"/>
    </source>
</evidence>
<dbReference type="Gramene" id="arahy.Tifrunner.gnm2.ann2.Ah03g587900.1">
    <property type="protein sequence ID" value="arahy.Tifrunner.gnm2.ann2.Ah03g587900.1-CDS"/>
    <property type="gene ID" value="arahy.Tifrunner.gnm2.ann2.Ah03g587900"/>
</dbReference>
<evidence type="ECO:0000313" key="3">
    <source>
        <dbReference type="Proteomes" id="UP000289738"/>
    </source>
</evidence>
<dbReference type="InterPro" id="IPR038971">
    <property type="entry name" value="SMR11/SMR16"/>
</dbReference>
<dbReference type="AlphaFoldDB" id="A0A445DLR8"/>
<accession>A0A445DLR8</accession>
<comment type="caution">
    <text evidence="2">The sequence shown here is derived from an EMBL/GenBank/DDBJ whole genome shotgun (WGS) entry which is preliminary data.</text>
</comment>
<organism evidence="2 3">
    <name type="scientific">Arachis hypogaea</name>
    <name type="common">Peanut</name>
    <dbReference type="NCBI Taxonomy" id="3818"/>
    <lineage>
        <taxon>Eukaryota</taxon>
        <taxon>Viridiplantae</taxon>
        <taxon>Streptophyta</taxon>
        <taxon>Embryophyta</taxon>
        <taxon>Tracheophyta</taxon>
        <taxon>Spermatophyta</taxon>
        <taxon>Magnoliopsida</taxon>
        <taxon>eudicotyledons</taxon>
        <taxon>Gunneridae</taxon>
        <taxon>Pentapetalae</taxon>
        <taxon>rosids</taxon>
        <taxon>fabids</taxon>
        <taxon>Fabales</taxon>
        <taxon>Fabaceae</taxon>
        <taxon>Papilionoideae</taxon>
        <taxon>50 kb inversion clade</taxon>
        <taxon>dalbergioids sensu lato</taxon>
        <taxon>Dalbergieae</taxon>
        <taxon>Pterocarpus clade</taxon>
        <taxon>Arachis</taxon>
    </lineage>
</organism>
<reference evidence="2 3" key="1">
    <citation type="submission" date="2019-01" db="EMBL/GenBank/DDBJ databases">
        <title>Sequencing of cultivated peanut Arachis hypogaea provides insights into genome evolution and oil improvement.</title>
        <authorList>
            <person name="Chen X."/>
        </authorList>
    </citation>
    <scope>NUCLEOTIDE SEQUENCE [LARGE SCALE GENOMIC DNA]</scope>
    <source>
        <strain evidence="3">cv. Fuhuasheng</strain>
        <tissue evidence="2">Leaves</tissue>
    </source>
</reference>
<dbReference type="OrthoDB" id="777328at2759"/>
<sequence>MQLSFDAPPESPDVAANPNNEAEEENPELGALLSEQMRRHESFCEPNIKPDEINPITPEPLGENGDFAVHLHSPLTIEAKQLKLDSDSNGSPRTPKGSVFDPFAPGPDHLMRAPQGKKYLELNIGVSRRLDFPHSHSLDASYDEEESLSDQEIFDSLCKDLMEVIVSNQTEVAYYCKTPPKLLPVFSASPGTCPRAPIKLKSGANPRNTNTEVGLCKKLEF</sequence>
<dbReference type="PANTHER" id="PTHR36310">
    <property type="entry name" value="CYCLIN-DEPENDENT PROTEIN KINASE INHIBITOR SMR11"/>
    <property type="match status" value="1"/>
</dbReference>
<name>A0A445DLR8_ARAHY</name>
<gene>
    <name evidence="2" type="ORF">Ahy_A03g010271</name>
</gene>
<keyword evidence="3" id="KW-1185">Reference proteome</keyword>
<feature type="region of interest" description="Disordered" evidence="1">
    <location>
        <begin position="44"/>
        <end position="66"/>
    </location>
</feature>
<feature type="region of interest" description="Disordered" evidence="1">
    <location>
        <begin position="1"/>
        <end position="32"/>
    </location>
</feature>